<feature type="non-terminal residue" evidence="7">
    <location>
        <position position="86"/>
    </location>
</feature>
<keyword evidence="5" id="KW-0378">Hydrolase</keyword>
<dbReference type="PANTHER" id="PTHR13367">
    <property type="entry name" value="UBIQUITIN THIOESTERASE"/>
    <property type="match status" value="1"/>
</dbReference>
<dbReference type="AlphaFoldDB" id="A0A2J5HVG7"/>
<dbReference type="EMBL" id="KZ559538">
    <property type="protein sequence ID" value="PLN81321.1"/>
    <property type="molecule type" value="Genomic_DNA"/>
</dbReference>
<keyword evidence="8" id="KW-1185">Reference proteome</keyword>
<keyword evidence="6" id="KW-0788">Thiol protease</keyword>
<dbReference type="EC" id="3.4.19.12" evidence="2"/>
<dbReference type="InterPro" id="IPR051346">
    <property type="entry name" value="OTU_Deubiquitinase"/>
</dbReference>
<evidence type="ECO:0000256" key="1">
    <source>
        <dbReference type="ARBA" id="ARBA00000707"/>
    </source>
</evidence>
<dbReference type="OrthoDB" id="3182339at2759"/>
<sequence>MRLRQLGTTQSVIFLAPPEVHQSILDTCGKEPNNQIDSSHVITWLLHQTCRNLEEMQPLYFAQGINFCRRVQASQTNKGFLTNYQH</sequence>
<comment type="catalytic activity">
    <reaction evidence="1">
        <text>Thiol-dependent hydrolysis of ester, thioester, amide, peptide and isopeptide bonds formed by the C-terminal Gly of ubiquitin (a 76-residue protein attached to proteins as an intracellular targeting signal).</text>
        <dbReference type="EC" id="3.4.19.12"/>
    </reaction>
</comment>
<organism evidence="7 8">
    <name type="scientific">Aspergillus taichungensis</name>
    <dbReference type="NCBI Taxonomy" id="482145"/>
    <lineage>
        <taxon>Eukaryota</taxon>
        <taxon>Fungi</taxon>
        <taxon>Dikarya</taxon>
        <taxon>Ascomycota</taxon>
        <taxon>Pezizomycotina</taxon>
        <taxon>Eurotiomycetes</taxon>
        <taxon>Eurotiomycetidae</taxon>
        <taxon>Eurotiales</taxon>
        <taxon>Aspergillaceae</taxon>
        <taxon>Aspergillus</taxon>
        <taxon>Aspergillus subgen. Circumdati</taxon>
    </lineage>
</organism>
<gene>
    <name evidence="7" type="ORF">BDW42DRAFT_169211</name>
</gene>
<dbReference type="Proteomes" id="UP000235023">
    <property type="component" value="Unassembled WGS sequence"/>
</dbReference>
<dbReference type="PANTHER" id="PTHR13367:SF33">
    <property type="entry name" value="P-LOOP CONTAINING NUCLEOSIDE TRIPHOSPHATE HYDROLASE PROTEIN"/>
    <property type="match status" value="1"/>
</dbReference>
<name>A0A2J5HVG7_9EURO</name>
<evidence type="ECO:0000256" key="2">
    <source>
        <dbReference type="ARBA" id="ARBA00012759"/>
    </source>
</evidence>
<evidence type="ECO:0000313" key="7">
    <source>
        <dbReference type="EMBL" id="PLN81321.1"/>
    </source>
</evidence>
<dbReference type="GO" id="GO:0004843">
    <property type="term" value="F:cysteine-type deubiquitinase activity"/>
    <property type="evidence" value="ECO:0007669"/>
    <property type="project" value="UniProtKB-EC"/>
</dbReference>
<keyword evidence="3" id="KW-0645">Protease</keyword>
<evidence type="ECO:0000256" key="6">
    <source>
        <dbReference type="ARBA" id="ARBA00022807"/>
    </source>
</evidence>
<evidence type="ECO:0000256" key="5">
    <source>
        <dbReference type="ARBA" id="ARBA00022801"/>
    </source>
</evidence>
<evidence type="ECO:0000256" key="3">
    <source>
        <dbReference type="ARBA" id="ARBA00022670"/>
    </source>
</evidence>
<dbReference type="GO" id="GO:0006508">
    <property type="term" value="P:proteolysis"/>
    <property type="evidence" value="ECO:0007669"/>
    <property type="project" value="UniProtKB-KW"/>
</dbReference>
<proteinExistence type="predicted"/>
<protein>
    <recommendedName>
        <fullName evidence="2">ubiquitinyl hydrolase 1</fullName>
        <ecNumber evidence="2">3.4.19.12</ecNumber>
    </recommendedName>
</protein>
<accession>A0A2J5HVG7</accession>
<evidence type="ECO:0000256" key="4">
    <source>
        <dbReference type="ARBA" id="ARBA00022786"/>
    </source>
</evidence>
<evidence type="ECO:0000313" key="8">
    <source>
        <dbReference type="Proteomes" id="UP000235023"/>
    </source>
</evidence>
<keyword evidence="4" id="KW-0833">Ubl conjugation pathway</keyword>
<reference evidence="8" key="1">
    <citation type="submission" date="2017-12" db="EMBL/GenBank/DDBJ databases">
        <authorList>
            <consortium name="DOE Joint Genome Institute"/>
            <person name="Mondo S.J."/>
            <person name="Kjaerbolling I."/>
            <person name="Vesth T.C."/>
            <person name="Frisvad J.C."/>
            <person name="Nybo J.L."/>
            <person name="Theobald S."/>
            <person name="Kuo A."/>
            <person name="Bowyer P."/>
            <person name="Matsuda Y."/>
            <person name="Lyhne E.K."/>
            <person name="Kogle M.E."/>
            <person name="Clum A."/>
            <person name="Lipzen A."/>
            <person name="Salamov A."/>
            <person name="Ngan C.Y."/>
            <person name="Daum C."/>
            <person name="Chiniquy J."/>
            <person name="Barry K."/>
            <person name="LaButti K."/>
            <person name="Haridas S."/>
            <person name="Simmons B.A."/>
            <person name="Magnuson J.K."/>
            <person name="Mortensen U.H."/>
            <person name="Larsen T.O."/>
            <person name="Grigoriev I.V."/>
            <person name="Baker S.E."/>
            <person name="Andersen M.R."/>
            <person name="Nordberg H.P."/>
            <person name="Cantor M.N."/>
            <person name="Hua S.X."/>
        </authorList>
    </citation>
    <scope>NUCLEOTIDE SEQUENCE [LARGE SCALE GENOMIC DNA]</scope>
    <source>
        <strain evidence="8">IBT 19404</strain>
    </source>
</reference>